<dbReference type="InterPro" id="IPR035906">
    <property type="entry name" value="MetI-like_sf"/>
</dbReference>
<keyword evidence="4" id="KW-0029">Amino-acid transport</keyword>
<accession>A0A1Y0LN62</accession>
<gene>
    <name evidence="9" type="ORF">A7K98_17530</name>
    <name evidence="10" type="ORF">A7K99_17515</name>
</gene>
<evidence type="ECO:0000313" key="9">
    <source>
        <dbReference type="EMBL" id="ARU95384.1"/>
    </source>
</evidence>
<proteinExistence type="inferred from homology"/>
<dbReference type="AlphaFoldDB" id="A0A1Y0LN62"/>
<evidence type="ECO:0000256" key="2">
    <source>
        <dbReference type="ARBA" id="ARBA00022519"/>
    </source>
</evidence>
<dbReference type="PANTHER" id="PTHR30614:SF0">
    <property type="entry name" value="L-CYSTINE TRANSPORT SYSTEM PERMEASE PROTEIN TCYL"/>
    <property type="match status" value="1"/>
</dbReference>
<keyword evidence="2" id="KW-1003">Cell membrane</keyword>
<dbReference type="EMBL" id="CP015579">
    <property type="protein sequence ID" value="ARU95384.1"/>
    <property type="molecule type" value="Genomic_DNA"/>
</dbReference>
<keyword evidence="7" id="KW-0813">Transport</keyword>
<dbReference type="EMBL" id="CP015581">
    <property type="protein sequence ID" value="ARU99425.1"/>
    <property type="molecule type" value="Genomic_DNA"/>
</dbReference>
<dbReference type="Proteomes" id="UP000195814">
    <property type="component" value="Chromosome"/>
</dbReference>
<feature type="domain" description="ABC transmembrane type-1" evidence="8">
    <location>
        <begin position="17"/>
        <end position="219"/>
    </location>
</feature>
<keyword evidence="3 7" id="KW-0812">Transmembrane</keyword>
<organism evidence="9 12">
    <name type="scientific">Tatumella citrea</name>
    <name type="common">Pantoea citrea</name>
    <dbReference type="NCBI Taxonomy" id="53336"/>
    <lineage>
        <taxon>Bacteria</taxon>
        <taxon>Pseudomonadati</taxon>
        <taxon>Pseudomonadota</taxon>
        <taxon>Gammaproteobacteria</taxon>
        <taxon>Enterobacterales</taxon>
        <taxon>Erwiniaceae</taxon>
        <taxon>Tatumella</taxon>
    </lineage>
</organism>
<dbReference type="GO" id="GO:0006865">
    <property type="term" value="P:amino acid transport"/>
    <property type="evidence" value="ECO:0007669"/>
    <property type="project" value="UniProtKB-KW"/>
</dbReference>
<sequence>MDKSFLFTSTPFILSGLGETLQIILWSLLFSLIAGGVVCLISLKVKHRAWQKLIFLYLSLTRSIPVIVLMYMVFYTLPYLLVAVFNLVGIHGISAWKLKLPQNVAAIASLVFVYSGYFSEFFRSAWLSVDSGQSEAARTVNLPQFSSFRRIIFPQMMATNSPAFCNVVMDLIKDSALASTIGVIDVVAKSNIVSARTFNYVESYLIVYIVFVGLGLLFAKAIDLIIKKTLIKY</sequence>
<evidence type="ECO:0000256" key="5">
    <source>
        <dbReference type="ARBA" id="ARBA00022989"/>
    </source>
</evidence>
<dbReference type="KEGG" id="tci:A7K98_17530"/>
<dbReference type="InterPro" id="IPR000515">
    <property type="entry name" value="MetI-like"/>
</dbReference>
<keyword evidence="6 7" id="KW-0472">Membrane</keyword>
<evidence type="ECO:0000256" key="4">
    <source>
        <dbReference type="ARBA" id="ARBA00022970"/>
    </source>
</evidence>
<dbReference type="PANTHER" id="PTHR30614">
    <property type="entry name" value="MEMBRANE COMPONENT OF AMINO ACID ABC TRANSPORTER"/>
    <property type="match status" value="1"/>
</dbReference>
<keyword evidence="2" id="KW-0997">Cell inner membrane</keyword>
<dbReference type="PROSITE" id="PS50928">
    <property type="entry name" value="ABC_TM1"/>
    <property type="match status" value="1"/>
</dbReference>
<evidence type="ECO:0000256" key="3">
    <source>
        <dbReference type="ARBA" id="ARBA00022692"/>
    </source>
</evidence>
<dbReference type="Pfam" id="PF00528">
    <property type="entry name" value="BPD_transp_1"/>
    <property type="match status" value="1"/>
</dbReference>
<evidence type="ECO:0000256" key="1">
    <source>
        <dbReference type="ARBA" id="ARBA00004429"/>
    </source>
</evidence>
<dbReference type="InterPro" id="IPR043429">
    <property type="entry name" value="ArtM/GltK/GlnP/TcyL/YhdX-like"/>
</dbReference>
<feature type="transmembrane region" description="Helical" evidence="7">
    <location>
        <begin position="205"/>
        <end position="226"/>
    </location>
</feature>
<feature type="transmembrane region" description="Helical" evidence="7">
    <location>
        <begin position="103"/>
        <end position="122"/>
    </location>
</feature>
<dbReference type="Gene3D" id="1.10.3720.10">
    <property type="entry name" value="MetI-like"/>
    <property type="match status" value="1"/>
</dbReference>
<evidence type="ECO:0000313" key="12">
    <source>
        <dbReference type="Proteomes" id="UP000195814"/>
    </source>
</evidence>
<name>A0A1Y0LN62_TATCI</name>
<evidence type="ECO:0000313" key="11">
    <source>
        <dbReference type="Proteomes" id="UP000195729"/>
    </source>
</evidence>
<dbReference type="GO" id="GO:0005886">
    <property type="term" value="C:plasma membrane"/>
    <property type="evidence" value="ECO:0007669"/>
    <property type="project" value="UniProtKB-SubCell"/>
</dbReference>
<dbReference type="SUPFAM" id="SSF161098">
    <property type="entry name" value="MetI-like"/>
    <property type="match status" value="1"/>
</dbReference>
<evidence type="ECO:0000313" key="10">
    <source>
        <dbReference type="EMBL" id="ARU99425.1"/>
    </source>
</evidence>
<dbReference type="RefSeq" id="WP_087489739.1">
    <property type="nucleotide sequence ID" value="NZ_CP015579.1"/>
</dbReference>
<protein>
    <recommendedName>
        <fullName evidence="8">ABC transmembrane type-1 domain-containing protein</fullName>
    </recommendedName>
</protein>
<dbReference type="Proteomes" id="UP000195729">
    <property type="component" value="Chromosome"/>
</dbReference>
<evidence type="ECO:0000256" key="6">
    <source>
        <dbReference type="ARBA" id="ARBA00023136"/>
    </source>
</evidence>
<keyword evidence="5 7" id="KW-1133">Transmembrane helix</keyword>
<evidence type="ECO:0000256" key="7">
    <source>
        <dbReference type="RuleBase" id="RU363032"/>
    </source>
</evidence>
<keyword evidence="11" id="KW-1185">Reference proteome</keyword>
<dbReference type="CDD" id="cd06261">
    <property type="entry name" value="TM_PBP2"/>
    <property type="match status" value="1"/>
</dbReference>
<evidence type="ECO:0000259" key="8">
    <source>
        <dbReference type="PROSITE" id="PS50928"/>
    </source>
</evidence>
<dbReference type="GO" id="GO:0055085">
    <property type="term" value="P:transmembrane transport"/>
    <property type="evidence" value="ECO:0007669"/>
    <property type="project" value="InterPro"/>
</dbReference>
<comment type="similarity">
    <text evidence="7">Belongs to the binding-protein-dependent transport system permease family.</text>
</comment>
<dbReference type="OrthoDB" id="9809799at2"/>
<feature type="transmembrane region" description="Helical" evidence="7">
    <location>
        <begin position="20"/>
        <end position="41"/>
    </location>
</feature>
<reference evidence="11 12" key="1">
    <citation type="submission" date="2016-05" db="EMBL/GenBank/DDBJ databases">
        <title>Complete genome sequence of two 2,5-diketo-D-glunonic acid producing strain Tatumella citrea.</title>
        <authorList>
            <person name="Duan C."/>
            <person name="Yang J."/>
            <person name="Yang S."/>
        </authorList>
    </citation>
    <scope>NUCLEOTIDE SEQUENCE [LARGE SCALE GENOMIC DNA]</scope>
    <source>
        <strain evidence="10 11">ATCC 39140</strain>
        <strain evidence="9 12">DSM 13699</strain>
    </source>
</reference>
<comment type="subcellular location">
    <subcellularLocation>
        <location evidence="1">Cell inner membrane</location>
        <topology evidence="1">Multi-pass membrane protein</topology>
    </subcellularLocation>
    <subcellularLocation>
        <location evidence="7">Cell membrane</location>
        <topology evidence="7">Multi-pass membrane protein</topology>
    </subcellularLocation>
</comment>